<feature type="region of interest" description="Disordered" evidence="1">
    <location>
        <begin position="54"/>
        <end position="86"/>
    </location>
</feature>
<evidence type="ECO:0000313" key="3">
    <source>
        <dbReference type="Proteomes" id="UP000828251"/>
    </source>
</evidence>
<evidence type="ECO:0000313" key="2">
    <source>
        <dbReference type="EMBL" id="KAH1040408.1"/>
    </source>
</evidence>
<accession>A0A9D3ZK20</accession>
<dbReference type="EMBL" id="JAIQCV010000012">
    <property type="protein sequence ID" value="KAH1040408.1"/>
    <property type="molecule type" value="Genomic_DNA"/>
</dbReference>
<organism evidence="2 3">
    <name type="scientific">Gossypium stocksii</name>
    <dbReference type="NCBI Taxonomy" id="47602"/>
    <lineage>
        <taxon>Eukaryota</taxon>
        <taxon>Viridiplantae</taxon>
        <taxon>Streptophyta</taxon>
        <taxon>Embryophyta</taxon>
        <taxon>Tracheophyta</taxon>
        <taxon>Spermatophyta</taxon>
        <taxon>Magnoliopsida</taxon>
        <taxon>eudicotyledons</taxon>
        <taxon>Gunneridae</taxon>
        <taxon>Pentapetalae</taxon>
        <taxon>rosids</taxon>
        <taxon>malvids</taxon>
        <taxon>Malvales</taxon>
        <taxon>Malvaceae</taxon>
        <taxon>Malvoideae</taxon>
        <taxon>Gossypium</taxon>
    </lineage>
</organism>
<keyword evidence="3" id="KW-1185">Reference proteome</keyword>
<protein>
    <submittedName>
        <fullName evidence="2">Uncharacterized protein</fullName>
    </submittedName>
</protein>
<dbReference type="PANTHER" id="PTHR33731">
    <property type="entry name" value="PROTEIN, PUTATIVE-RELATED"/>
    <property type="match status" value="1"/>
</dbReference>
<dbReference type="Pfam" id="PF10950">
    <property type="entry name" value="Organ_specific"/>
    <property type="match status" value="1"/>
</dbReference>
<dbReference type="InterPro" id="IPR024489">
    <property type="entry name" value="Organ_specific_prot"/>
</dbReference>
<comment type="caution">
    <text evidence="2">The sequence shown here is derived from an EMBL/GenBank/DDBJ whole genome shotgun (WGS) entry which is preliminary data.</text>
</comment>
<dbReference type="AlphaFoldDB" id="A0A9D3ZK20"/>
<proteinExistence type="predicted"/>
<evidence type="ECO:0000256" key="1">
    <source>
        <dbReference type="SAM" id="MobiDB-lite"/>
    </source>
</evidence>
<dbReference type="Proteomes" id="UP000828251">
    <property type="component" value="Unassembled WGS sequence"/>
</dbReference>
<reference evidence="2 3" key="1">
    <citation type="journal article" date="2021" name="Plant Biotechnol. J.">
        <title>Multi-omics assisted identification of the key and species-specific regulatory components of drought-tolerant mechanisms in Gossypium stocksii.</title>
        <authorList>
            <person name="Yu D."/>
            <person name="Ke L."/>
            <person name="Zhang D."/>
            <person name="Wu Y."/>
            <person name="Sun Y."/>
            <person name="Mei J."/>
            <person name="Sun J."/>
            <person name="Sun Y."/>
        </authorList>
    </citation>
    <scope>NUCLEOTIDE SEQUENCE [LARGE SCALE GENOMIC DNA]</scope>
    <source>
        <strain evidence="3">cv. E1</strain>
        <tissue evidence="2">Leaf</tissue>
    </source>
</reference>
<name>A0A9D3ZK20_9ROSI</name>
<dbReference type="PANTHER" id="PTHR33731:SF2">
    <property type="entry name" value="ORGAN-SPECIFIC PROTEIN S2-LIKE"/>
    <property type="match status" value="1"/>
</dbReference>
<sequence length="86" mass="9471">MYIIWIHFAETTGAARKDGGEYWTAVMKDRPMPEALKGLVRIKAASAGSHVKTKCHTPADFEPRPNISAYGGDDGDNRGKNIICKH</sequence>
<gene>
    <name evidence="2" type="ORF">J1N35_042151</name>
</gene>
<dbReference type="OrthoDB" id="1734141at2759"/>